<dbReference type="SUPFAM" id="SSF57997">
    <property type="entry name" value="Tropomyosin"/>
    <property type="match status" value="1"/>
</dbReference>
<dbReference type="Proteomes" id="UP000434957">
    <property type="component" value="Unassembled WGS sequence"/>
</dbReference>
<dbReference type="EMBL" id="QXFT01000064">
    <property type="protein sequence ID" value="KAE9356803.1"/>
    <property type="molecule type" value="Genomic_DNA"/>
</dbReference>
<gene>
    <name evidence="3" type="ORF">PR003_g2131</name>
</gene>
<feature type="region of interest" description="Disordered" evidence="2">
    <location>
        <begin position="196"/>
        <end position="229"/>
    </location>
</feature>
<feature type="compositionally biased region" description="Low complexity" evidence="2">
    <location>
        <begin position="532"/>
        <end position="541"/>
    </location>
</feature>
<evidence type="ECO:0000313" key="3">
    <source>
        <dbReference type="EMBL" id="KAE9356803.1"/>
    </source>
</evidence>
<accession>A0A6A4G2V3</accession>
<reference evidence="3 4" key="1">
    <citation type="submission" date="2018-08" db="EMBL/GenBank/DDBJ databases">
        <title>Genomic investigation of the strawberry pathogen Phytophthora fragariae indicates pathogenicity is determined by transcriptional variation in three key races.</title>
        <authorList>
            <person name="Adams T.M."/>
            <person name="Armitage A.D."/>
            <person name="Sobczyk M.K."/>
            <person name="Bates H.J."/>
            <person name="Dunwell J.M."/>
            <person name="Nellist C.F."/>
            <person name="Harrison R.J."/>
        </authorList>
    </citation>
    <scope>NUCLEOTIDE SEQUENCE [LARGE SCALE GENOMIC DNA]</scope>
    <source>
        <strain evidence="3 4">SCRP333</strain>
    </source>
</reference>
<feature type="compositionally biased region" description="Low complexity" evidence="2">
    <location>
        <begin position="455"/>
        <end position="465"/>
    </location>
</feature>
<evidence type="ECO:0000256" key="1">
    <source>
        <dbReference type="SAM" id="Coils"/>
    </source>
</evidence>
<evidence type="ECO:0000313" key="4">
    <source>
        <dbReference type="Proteomes" id="UP000434957"/>
    </source>
</evidence>
<sequence>MSAPSSPGSPSRPPPPTEASADELRRRNTLLQGRLAHANAELQRVASSRNATADEQHRLSRTLLRQTHELRVLEDLYRARQEEIGHLRAEIAVFQEPEDPDVGVSPRVACLESQLRQQEADFRNIEARFDQVISERDVLQDQSDHLAEEVRLAGEEIEQLQEDRNDVDRAREDAEHELLLTETSLARATEALQQVESQVVRPAETSDRVSPDLDRLTQERDTAQAAAARAEDRLGAMKEDLQGYRRSHHESSAELNRLRALQAVSTDDLIRVVRERDTARADVDRLRGNVSDLDAKLAAAKGIQGVPAEELADAKRRLQDLEHSVRVLQRERDTARDTRDQARRERDAFQRDLDIAHQKIAAVAAAVGPISTADAGTSGSAAVLHSLRDLPVGPSTPGSTVSPQGRVSSESNPAASPPRPKRSRSPQASSESSPAPPAKRRVAHLSPDSGGGGRSKSSTGKSNSNPVDLTPDDGHLADDDRDLADASDEDSDASPGSHASNDSHSKQGTETGSGSDEEENEDAPEVADDLLEAQTLQALAQSRSAEHRRQQASPRRGPKVAGSGASPDGSDGSDSGADSAPRSAPNSDLSGGAPASPRRRPAGSSTPDPMKPVAPFGPDELCIPGRTQARAMIQREVDLWLADQISDVAMITMLISTLFPILPTRPGWLFPRIAPADRLQYTPNDYCVDLITEDNVRALLDTRPWEVLERADDAEALSFEEDVGGRLGAAIQRYRIHEPDCLQSYWEATHYFVITPAMIARHPWLGVYKKERNNRRSRAGAYWKAFLEIFIPAMREGWCDLDLLLDPFFLHFPKRSETVTWYPGLASRQANLRDPNLHRAEPTDLLEALDETNSADPWRNHFRDTPDQHPACSNSRLKDKFFGIQAQGAM</sequence>
<feature type="compositionally biased region" description="Polar residues" evidence="2">
    <location>
        <begin position="396"/>
        <end position="412"/>
    </location>
</feature>
<feature type="region of interest" description="Disordered" evidence="2">
    <location>
        <begin position="1"/>
        <end position="23"/>
    </location>
</feature>
<protein>
    <submittedName>
        <fullName evidence="3">Uncharacterized protein</fullName>
    </submittedName>
</protein>
<feature type="region of interest" description="Disordered" evidence="2">
    <location>
        <begin position="388"/>
        <end position="619"/>
    </location>
</feature>
<organism evidence="3 4">
    <name type="scientific">Phytophthora rubi</name>
    <dbReference type="NCBI Taxonomy" id="129364"/>
    <lineage>
        <taxon>Eukaryota</taxon>
        <taxon>Sar</taxon>
        <taxon>Stramenopiles</taxon>
        <taxon>Oomycota</taxon>
        <taxon>Peronosporomycetes</taxon>
        <taxon>Peronosporales</taxon>
        <taxon>Peronosporaceae</taxon>
        <taxon>Phytophthora</taxon>
    </lineage>
</organism>
<feature type="compositionally biased region" description="Basic and acidic residues" evidence="2">
    <location>
        <begin position="204"/>
        <end position="222"/>
    </location>
</feature>
<keyword evidence="4" id="KW-1185">Reference proteome</keyword>
<feature type="coiled-coil region" evidence="1">
    <location>
        <begin position="276"/>
        <end position="359"/>
    </location>
</feature>
<dbReference type="AlphaFoldDB" id="A0A6A4G2V3"/>
<feature type="compositionally biased region" description="Low complexity" evidence="2">
    <location>
        <begin position="561"/>
        <end position="585"/>
    </location>
</feature>
<feature type="compositionally biased region" description="Acidic residues" evidence="2">
    <location>
        <begin position="479"/>
        <end position="492"/>
    </location>
</feature>
<keyword evidence="1" id="KW-0175">Coiled coil</keyword>
<feature type="compositionally biased region" description="Acidic residues" evidence="2">
    <location>
        <begin position="515"/>
        <end position="531"/>
    </location>
</feature>
<name>A0A6A4G2V3_9STRA</name>
<feature type="coiled-coil region" evidence="1">
    <location>
        <begin position="108"/>
        <end position="177"/>
    </location>
</feature>
<comment type="caution">
    <text evidence="3">The sequence shown here is derived from an EMBL/GenBank/DDBJ whole genome shotgun (WGS) entry which is preliminary data.</text>
</comment>
<proteinExistence type="predicted"/>
<evidence type="ECO:0000256" key="2">
    <source>
        <dbReference type="SAM" id="MobiDB-lite"/>
    </source>
</evidence>